<evidence type="ECO:0000256" key="2">
    <source>
        <dbReference type="ARBA" id="ARBA00005369"/>
    </source>
</evidence>
<dbReference type="InterPro" id="IPR029063">
    <property type="entry name" value="SAM-dependent_MTases_sf"/>
</dbReference>
<comment type="caution">
    <text evidence="12">The sequence shown here is derived from an EMBL/GenBank/DDBJ whole genome shotgun (WGS) entry which is preliminary data.</text>
</comment>
<dbReference type="GO" id="GO:0032259">
    <property type="term" value="P:methylation"/>
    <property type="evidence" value="ECO:0007669"/>
    <property type="project" value="UniProtKB-KW"/>
</dbReference>
<evidence type="ECO:0000256" key="6">
    <source>
        <dbReference type="ARBA" id="ARBA00022603"/>
    </source>
</evidence>
<dbReference type="Gene3D" id="3.40.50.150">
    <property type="entry name" value="Vaccinia Virus protein VP39"/>
    <property type="match status" value="1"/>
</dbReference>
<evidence type="ECO:0000256" key="11">
    <source>
        <dbReference type="ARBA" id="ARBA00031350"/>
    </source>
</evidence>
<evidence type="ECO:0000256" key="3">
    <source>
        <dbReference type="ARBA" id="ARBA00011890"/>
    </source>
</evidence>
<evidence type="ECO:0000256" key="5">
    <source>
        <dbReference type="ARBA" id="ARBA00022490"/>
    </source>
</evidence>
<dbReference type="SUPFAM" id="SSF53335">
    <property type="entry name" value="S-adenosyl-L-methionine-dependent methyltransferases"/>
    <property type="match status" value="1"/>
</dbReference>
<keyword evidence="13" id="KW-1185">Reference proteome</keyword>
<keyword evidence="7 12" id="KW-0808">Transferase</keyword>
<evidence type="ECO:0000256" key="8">
    <source>
        <dbReference type="ARBA" id="ARBA00022691"/>
    </source>
</evidence>
<dbReference type="AlphaFoldDB" id="A0A2M8LY98"/>
<evidence type="ECO:0000313" key="13">
    <source>
        <dbReference type="Proteomes" id="UP000230407"/>
    </source>
</evidence>
<keyword evidence="6 12" id="KW-0489">Methyltransferase</keyword>
<dbReference type="EMBL" id="PGGW01000052">
    <property type="protein sequence ID" value="PJE96920.1"/>
    <property type="molecule type" value="Genomic_DNA"/>
</dbReference>
<sequence>MSEPDGPDEPDGLDRLRERLAAELAARGEWPERSPWIRRAVEALPRHLFAPDRLWRWDGSAYVPLDRSADPGGWAAEVYAGPYDPAVTQVTGGRATSSLSCQAVVVDMLDSLKVEPGHRVLELGTGTGWNAALLAHRTGPGGRVTSVEVDAEPAAQACARLKETGTTGAEVAVHVGDGAAGWPGGAPWDRVIATYAVDEIPWTWVAQTRPGGRIVAPWGRLGHVALTVAADGRSASGWLQGLAAFMPARGTDDGRTWRQIRADGAPGRTGPFPRDVRELRNGHLLFAARVLLPDVRVLPGAAGDGTAWLHDGASSWAVLATGDDGTATAHQGGPRRLADELAGAWRWWLAADRPEVYDFGMTVEPHHQHVWCRDPHTGRVPVEGGRPGYAVRRGRSRPVR</sequence>
<accession>A0A2M8LY98</accession>
<evidence type="ECO:0000313" key="12">
    <source>
        <dbReference type="EMBL" id="PJE96920.1"/>
    </source>
</evidence>
<dbReference type="CDD" id="cd02440">
    <property type="entry name" value="AdoMet_MTases"/>
    <property type="match status" value="1"/>
</dbReference>
<protein>
    <recommendedName>
        <fullName evidence="4">Protein-L-isoaspartate O-methyltransferase</fullName>
        <ecNumber evidence="3">2.1.1.77</ecNumber>
    </recommendedName>
    <alternativeName>
        <fullName evidence="11">L-isoaspartyl protein carboxyl methyltransferase</fullName>
    </alternativeName>
    <alternativeName>
        <fullName evidence="9">Protein L-isoaspartyl methyltransferase</fullName>
    </alternativeName>
    <alternativeName>
        <fullName evidence="10">Protein-beta-aspartate methyltransferase</fullName>
    </alternativeName>
</protein>
<dbReference type="EC" id="2.1.1.77" evidence="3"/>
<reference evidence="12 13" key="1">
    <citation type="submission" date="2017-11" db="EMBL/GenBank/DDBJ databases">
        <title>Streptomyces carmine sp. nov., a novel actinomycete isolated from Sophora alopecuroides in Xinjiang, China.</title>
        <authorList>
            <person name="Wang Y."/>
            <person name="Luo X."/>
            <person name="Wan C."/>
            <person name="Zhang L."/>
        </authorList>
    </citation>
    <scope>NUCLEOTIDE SEQUENCE [LARGE SCALE GENOMIC DNA]</scope>
    <source>
        <strain evidence="12 13">TRM SA0054</strain>
    </source>
</reference>
<evidence type="ECO:0000256" key="7">
    <source>
        <dbReference type="ARBA" id="ARBA00022679"/>
    </source>
</evidence>
<dbReference type="PANTHER" id="PTHR11579">
    <property type="entry name" value="PROTEIN-L-ISOASPARTATE O-METHYLTRANSFERASE"/>
    <property type="match status" value="1"/>
</dbReference>
<name>A0A2M8LY98_9ACTN</name>
<dbReference type="InterPro" id="IPR000682">
    <property type="entry name" value="PCMT"/>
</dbReference>
<evidence type="ECO:0000256" key="1">
    <source>
        <dbReference type="ARBA" id="ARBA00004496"/>
    </source>
</evidence>
<dbReference type="GO" id="GO:0005737">
    <property type="term" value="C:cytoplasm"/>
    <property type="evidence" value="ECO:0007669"/>
    <property type="project" value="UniProtKB-SubCell"/>
</dbReference>
<organism evidence="12 13">
    <name type="scientific">Streptomyces carminius</name>
    <dbReference type="NCBI Taxonomy" id="2665496"/>
    <lineage>
        <taxon>Bacteria</taxon>
        <taxon>Bacillati</taxon>
        <taxon>Actinomycetota</taxon>
        <taxon>Actinomycetes</taxon>
        <taxon>Kitasatosporales</taxon>
        <taxon>Streptomycetaceae</taxon>
        <taxon>Streptomyces</taxon>
    </lineage>
</organism>
<dbReference type="GO" id="GO:0004719">
    <property type="term" value="F:protein-L-isoaspartate (D-aspartate) O-methyltransferase activity"/>
    <property type="evidence" value="ECO:0007669"/>
    <property type="project" value="UniProtKB-EC"/>
</dbReference>
<dbReference type="Proteomes" id="UP000230407">
    <property type="component" value="Unassembled WGS sequence"/>
</dbReference>
<dbReference type="RefSeq" id="WP_100202413.1">
    <property type="nucleotide sequence ID" value="NZ_PGGW01000052.1"/>
</dbReference>
<comment type="subcellular location">
    <subcellularLocation>
        <location evidence="1">Cytoplasm</location>
    </subcellularLocation>
</comment>
<keyword evidence="5" id="KW-0963">Cytoplasm</keyword>
<proteinExistence type="inferred from homology"/>
<gene>
    <name evidence="12" type="ORF">CUT44_15300</name>
</gene>
<evidence type="ECO:0000256" key="4">
    <source>
        <dbReference type="ARBA" id="ARBA00013346"/>
    </source>
</evidence>
<dbReference type="PANTHER" id="PTHR11579:SF0">
    <property type="entry name" value="PROTEIN-L-ISOASPARTATE(D-ASPARTATE) O-METHYLTRANSFERASE"/>
    <property type="match status" value="1"/>
</dbReference>
<dbReference type="Pfam" id="PF01135">
    <property type="entry name" value="PCMT"/>
    <property type="match status" value="1"/>
</dbReference>
<keyword evidence="8" id="KW-0949">S-adenosyl-L-methionine</keyword>
<evidence type="ECO:0000256" key="9">
    <source>
        <dbReference type="ARBA" id="ARBA00030757"/>
    </source>
</evidence>
<evidence type="ECO:0000256" key="10">
    <source>
        <dbReference type="ARBA" id="ARBA00031323"/>
    </source>
</evidence>
<comment type="similarity">
    <text evidence="2">Belongs to the methyltransferase superfamily. L-isoaspartyl/D-aspartyl protein methyltransferase family.</text>
</comment>